<dbReference type="EMBL" id="SLWV01000012">
    <property type="protein sequence ID" value="TCO74564.1"/>
    <property type="molecule type" value="Genomic_DNA"/>
</dbReference>
<sequence>MTKVKIRSKHVASVGYDSIDQILEITFISGETYHHHGVPKSAYTSLIHSEHPGYYLLSRIRNTYPYKKVV</sequence>
<dbReference type="Proteomes" id="UP000294919">
    <property type="component" value="Unassembled WGS sequence"/>
</dbReference>
<dbReference type="OrthoDB" id="8450910at2"/>
<gene>
    <name evidence="2" type="ORF">EV214_11241</name>
</gene>
<name>A0A4R2KMA9_9FIRM</name>
<keyword evidence="3" id="KW-1185">Reference proteome</keyword>
<dbReference type="Pfam" id="PF13619">
    <property type="entry name" value="KTSC"/>
    <property type="match status" value="1"/>
</dbReference>
<protein>
    <submittedName>
        <fullName evidence="2">KTSC domain-containing protein</fullName>
    </submittedName>
</protein>
<evidence type="ECO:0000259" key="1">
    <source>
        <dbReference type="Pfam" id="PF13619"/>
    </source>
</evidence>
<organism evidence="2 3">
    <name type="scientific">Marinisporobacter balticus</name>
    <dbReference type="NCBI Taxonomy" id="2018667"/>
    <lineage>
        <taxon>Bacteria</taxon>
        <taxon>Bacillati</taxon>
        <taxon>Bacillota</taxon>
        <taxon>Clostridia</taxon>
        <taxon>Peptostreptococcales</taxon>
        <taxon>Thermotaleaceae</taxon>
        <taxon>Marinisporobacter</taxon>
    </lineage>
</organism>
<dbReference type="AlphaFoldDB" id="A0A4R2KMA9"/>
<comment type="caution">
    <text evidence="2">The sequence shown here is derived from an EMBL/GenBank/DDBJ whole genome shotgun (WGS) entry which is preliminary data.</text>
</comment>
<feature type="domain" description="KTSC" evidence="1">
    <location>
        <begin position="8"/>
        <end position="64"/>
    </location>
</feature>
<dbReference type="RefSeq" id="WP_132245275.1">
    <property type="nucleotide sequence ID" value="NZ_SLWV01000012.1"/>
</dbReference>
<dbReference type="InterPro" id="IPR025309">
    <property type="entry name" value="KTSC_dom"/>
</dbReference>
<reference evidence="2 3" key="1">
    <citation type="submission" date="2019-03" db="EMBL/GenBank/DDBJ databases">
        <title>Genomic Encyclopedia of Type Strains, Phase IV (KMG-IV): sequencing the most valuable type-strain genomes for metagenomic binning, comparative biology and taxonomic classification.</title>
        <authorList>
            <person name="Goeker M."/>
        </authorList>
    </citation>
    <scope>NUCLEOTIDE SEQUENCE [LARGE SCALE GENOMIC DNA]</scope>
    <source>
        <strain evidence="2 3">DSM 102940</strain>
    </source>
</reference>
<accession>A0A4R2KMA9</accession>
<evidence type="ECO:0000313" key="3">
    <source>
        <dbReference type="Proteomes" id="UP000294919"/>
    </source>
</evidence>
<proteinExistence type="predicted"/>
<evidence type="ECO:0000313" key="2">
    <source>
        <dbReference type="EMBL" id="TCO74564.1"/>
    </source>
</evidence>